<dbReference type="InterPro" id="IPR000073">
    <property type="entry name" value="AB_hydrolase_1"/>
</dbReference>
<dbReference type="InterPro" id="IPR029058">
    <property type="entry name" value="AB_hydrolase_fold"/>
</dbReference>
<comment type="similarity">
    <text evidence="2">Belongs to the AB hydrolase superfamily. Epoxide hydrolase family.</text>
</comment>
<dbReference type="PRINTS" id="PR00412">
    <property type="entry name" value="EPOXHYDRLASE"/>
</dbReference>
<dbReference type="SUPFAM" id="SSF53474">
    <property type="entry name" value="alpha/beta-Hydrolases"/>
    <property type="match status" value="1"/>
</dbReference>
<evidence type="ECO:0000256" key="2">
    <source>
        <dbReference type="ARBA" id="ARBA00038334"/>
    </source>
</evidence>
<organism evidence="4 5">
    <name type="scientific">Cymbomonas tetramitiformis</name>
    <dbReference type="NCBI Taxonomy" id="36881"/>
    <lineage>
        <taxon>Eukaryota</taxon>
        <taxon>Viridiplantae</taxon>
        <taxon>Chlorophyta</taxon>
        <taxon>Pyramimonadophyceae</taxon>
        <taxon>Pyramimonadales</taxon>
        <taxon>Pyramimonadaceae</taxon>
        <taxon>Cymbomonas</taxon>
    </lineage>
</organism>
<evidence type="ECO:0000259" key="3">
    <source>
        <dbReference type="Pfam" id="PF00561"/>
    </source>
</evidence>
<sequence length="440" mass="49462">MFFVRHGCDVQALHKRVVCKLSTPRAFRSRSQRALILFDSSNSFANRKLQESLSFALTTVVSDGFPFVLSKMWPRKSESPTEESHTLETTRVNGITMRYATCGARDAPLVLLLHGWPESWFSWRHQLRALANAGYHAVAPDMRGYGGTDAPQSHASYTVATLAGDVIGLMHALGYACAFLVGHDWGAWLTWQLALLHPTLFPAIAVLSVPYAGRGRAGLLTLLKQKYGDPEDLAPGVRRRAAYHYQLHNALPQAAEGYDANVRETLYRLYGFLPGCASDPPEETREVMFPDGDDQVVGFWRRLPRPKELPGWLSEADLEYFVREFERTGFHASLNWYRTGNLNWELTPHLETARVQQPTLFLAGGLDMVIRAHGGAARVQEQLATWCAQPPRCVMYAEAGHWIQQERSEEVSAEIVQFLAAQPERAQEAARPAWHPRARL</sequence>
<dbReference type="PANTHER" id="PTHR43329">
    <property type="entry name" value="EPOXIDE HYDROLASE"/>
    <property type="match status" value="1"/>
</dbReference>
<dbReference type="Proteomes" id="UP001190700">
    <property type="component" value="Unassembled WGS sequence"/>
</dbReference>
<dbReference type="EMBL" id="LGRX02014080">
    <property type="protein sequence ID" value="KAK3265192.1"/>
    <property type="molecule type" value="Genomic_DNA"/>
</dbReference>
<gene>
    <name evidence="4" type="ORF">CYMTET_26114</name>
</gene>
<reference evidence="4 5" key="1">
    <citation type="journal article" date="2015" name="Genome Biol. Evol.">
        <title>Comparative Genomics of a Bacterivorous Green Alga Reveals Evolutionary Causalities and Consequences of Phago-Mixotrophic Mode of Nutrition.</title>
        <authorList>
            <person name="Burns J.A."/>
            <person name="Paasch A."/>
            <person name="Narechania A."/>
            <person name="Kim E."/>
        </authorList>
    </citation>
    <scope>NUCLEOTIDE SEQUENCE [LARGE SCALE GENOMIC DNA]</scope>
    <source>
        <strain evidence="4 5">PLY_AMNH</strain>
    </source>
</reference>
<accession>A0AAE0FSG3</accession>
<feature type="domain" description="AB hydrolase-1" evidence="3">
    <location>
        <begin position="108"/>
        <end position="209"/>
    </location>
</feature>
<evidence type="ECO:0000313" key="4">
    <source>
        <dbReference type="EMBL" id="KAK3265192.1"/>
    </source>
</evidence>
<dbReference type="Gene3D" id="3.40.50.1820">
    <property type="entry name" value="alpha/beta hydrolase"/>
    <property type="match status" value="1"/>
</dbReference>
<evidence type="ECO:0000313" key="5">
    <source>
        <dbReference type="Proteomes" id="UP001190700"/>
    </source>
</evidence>
<comment type="caution">
    <text evidence="4">The sequence shown here is derived from an EMBL/GenBank/DDBJ whole genome shotgun (WGS) entry which is preliminary data.</text>
</comment>
<proteinExistence type="inferred from homology"/>
<keyword evidence="5" id="KW-1185">Reference proteome</keyword>
<dbReference type="GO" id="GO:0016787">
    <property type="term" value="F:hydrolase activity"/>
    <property type="evidence" value="ECO:0007669"/>
    <property type="project" value="UniProtKB-KW"/>
</dbReference>
<keyword evidence="1" id="KW-0378">Hydrolase</keyword>
<dbReference type="AlphaFoldDB" id="A0AAE0FSG3"/>
<dbReference type="Pfam" id="PF00561">
    <property type="entry name" value="Abhydrolase_1"/>
    <property type="match status" value="1"/>
</dbReference>
<evidence type="ECO:0000256" key="1">
    <source>
        <dbReference type="ARBA" id="ARBA00022801"/>
    </source>
</evidence>
<protein>
    <recommendedName>
        <fullName evidence="3">AB hydrolase-1 domain-containing protein</fullName>
    </recommendedName>
</protein>
<dbReference type="InterPro" id="IPR000639">
    <property type="entry name" value="Epox_hydrolase-like"/>
</dbReference>
<name>A0AAE0FSG3_9CHLO</name>